<evidence type="ECO:0000259" key="2">
    <source>
        <dbReference type="PROSITE" id="PS50181"/>
    </source>
</evidence>
<keyword evidence="4" id="KW-1185">Reference proteome</keyword>
<dbReference type="AlphaFoldDB" id="A0A822XAY6"/>
<dbReference type="GO" id="GO:0005634">
    <property type="term" value="C:nucleus"/>
    <property type="evidence" value="ECO:0007669"/>
    <property type="project" value="UniProtKB-SubCell"/>
</dbReference>
<name>A0A822XAY6_NELNU</name>
<evidence type="ECO:0000256" key="1">
    <source>
        <dbReference type="RuleBase" id="RU369085"/>
    </source>
</evidence>
<comment type="caution">
    <text evidence="3">The sequence shown here is derived from an EMBL/GenBank/DDBJ whole genome shotgun (WGS) entry which is preliminary data.</text>
</comment>
<evidence type="ECO:0000313" key="4">
    <source>
        <dbReference type="Proteomes" id="UP000607653"/>
    </source>
</evidence>
<comment type="function">
    <text evidence="1">Acts as a component of a SCF E3 ubiquitin ligase complexes.</text>
</comment>
<dbReference type="InterPro" id="IPR001810">
    <property type="entry name" value="F-box_dom"/>
</dbReference>
<comment type="subcellular location">
    <subcellularLocation>
        <location evidence="1">Nucleus</location>
    </subcellularLocation>
</comment>
<evidence type="ECO:0000313" key="3">
    <source>
        <dbReference type="EMBL" id="DAD18574.1"/>
    </source>
</evidence>
<dbReference type="GO" id="GO:0031146">
    <property type="term" value="P:SCF-dependent proteasomal ubiquitin-dependent protein catabolic process"/>
    <property type="evidence" value="ECO:0007669"/>
    <property type="project" value="UniProtKB-UniRule"/>
</dbReference>
<organism evidence="3 4">
    <name type="scientific">Nelumbo nucifera</name>
    <name type="common">Sacred lotus</name>
    <dbReference type="NCBI Taxonomy" id="4432"/>
    <lineage>
        <taxon>Eukaryota</taxon>
        <taxon>Viridiplantae</taxon>
        <taxon>Streptophyta</taxon>
        <taxon>Embryophyta</taxon>
        <taxon>Tracheophyta</taxon>
        <taxon>Spermatophyta</taxon>
        <taxon>Magnoliopsida</taxon>
        <taxon>Proteales</taxon>
        <taxon>Nelumbonaceae</taxon>
        <taxon>Nelumbo</taxon>
    </lineage>
</organism>
<dbReference type="Pfam" id="PF12937">
    <property type="entry name" value="F-box-like"/>
    <property type="match status" value="1"/>
</dbReference>
<dbReference type="EMBL" id="DUZY01000001">
    <property type="protein sequence ID" value="DAD18574.1"/>
    <property type="molecule type" value="Genomic_DNA"/>
</dbReference>
<keyword evidence="1" id="KW-0539">Nucleus</keyword>
<dbReference type="SUPFAM" id="SSF81383">
    <property type="entry name" value="F-box domain"/>
    <property type="match status" value="1"/>
</dbReference>
<proteinExistence type="predicted"/>
<protein>
    <recommendedName>
        <fullName evidence="1">F-box protein</fullName>
    </recommendedName>
</protein>
<dbReference type="PANTHER" id="PTHR12874">
    <property type="entry name" value="F-BOX ONLY PROTEIN 48-RELATED"/>
    <property type="match status" value="1"/>
</dbReference>
<gene>
    <name evidence="3" type="ORF">HUJ06_020037</name>
</gene>
<dbReference type="PANTHER" id="PTHR12874:SF16">
    <property type="entry name" value="OS01G0800800 PROTEIN"/>
    <property type="match status" value="1"/>
</dbReference>
<comment type="subunit">
    <text evidence="1">Component of the SCF-type E3 ligase complex.</text>
</comment>
<dbReference type="GO" id="GO:0019005">
    <property type="term" value="C:SCF ubiquitin ligase complex"/>
    <property type="evidence" value="ECO:0007669"/>
    <property type="project" value="UniProtKB-UniRule"/>
</dbReference>
<accession>A0A822XAY6</accession>
<dbReference type="InterPro" id="IPR036047">
    <property type="entry name" value="F-box-like_dom_sf"/>
</dbReference>
<comment type="pathway">
    <text evidence="1">Protein modification; protein ubiquitination.</text>
</comment>
<dbReference type="Gene3D" id="1.20.1280.50">
    <property type="match status" value="1"/>
</dbReference>
<sequence length="119" mass="13426">MSASHRLSNLPPPWEVLVAHYLDPKTLAMASCVCKSWSVSMSSDHLWKPICFTHYPSLSTLRFLDTAVSYHRLFAPGQSSCRHCLRSPSVPHISLDHLIFTMDIIHGDSNILTLGFNLY</sequence>
<feature type="domain" description="F-box" evidence="2">
    <location>
        <begin position="4"/>
        <end position="50"/>
    </location>
</feature>
<keyword evidence="1" id="KW-0833">Ubl conjugation pathway</keyword>
<reference evidence="3 4" key="1">
    <citation type="journal article" date="2020" name="Mol. Biol. Evol.">
        <title>Distinct Expression and Methylation Patterns for Genes with Different Fates following a Single Whole-Genome Duplication in Flowering Plants.</title>
        <authorList>
            <person name="Shi T."/>
            <person name="Rahmani R.S."/>
            <person name="Gugger P.F."/>
            <person name="Wang M."/>
            <person name="Li H."/>
            <person name="Zhang Y."/>
            <person name="Li Z."/>
            <person name="Wang Q."/>
            <person name="Van de Peer Y."/>
            <person name="Marchal K."/>
            <person name="Chen J."/>
        </authorList>
    </citation>
    <scope>NUCLEOTIDE SEQUENCE [LARGE SCALE GENOMIC DNA]</scope>
    <source>
        <tissue evidence="3">Leaf</tissue>
    </source>
</reference>
<dbReference type="PROSITE" id="PS50181">
    <property type="entry name" value="FBOX"/>
    <property type="match status" value="1"/>
</dbReference>
<dbReference type="GO" id="GO:0016567">
    <property type="term" value="P:protein ubiquitination"/>
    <property type="evidence" value="ECO:0007669"/>
    <property type="project" value="UniProtKB-UniRule"/>
</dbReference>
<dbReference type="Proteomes" id="UP000607653">
    <property type="component" value="Unassembled WGS sequence"/>
</dbReference>